<name>A0A2U3QJ84_9BACT</name>
<dbReference type="PRINTS" id="PR01438">
    <property type="entry name" value="UNVRSLSTRESS"/>
</dbReference>
<dbReference type="InterPro" id="IPR006016">
    <property type="entry name" value="UspA"/>
</dbReference>
<organism evidence="4 5">
    <name type="scientific">Candidatus Sulfobium mesophilum</name>
    <dbReference type="NCBI Taxonomy" id="2016548"/>
    <lineage>
        <taxon>Bacteria</taxon>
        <taxon>Pseudomonadati</taxon>
        <taxon>Nitrospirota</taxon>
        <taxon>Nitrospiria</taxon>
        <taxon>Nitrospirales</taxon>
        <taxon>Nitrospiraceae</taxon>
        <taxon>Candidatus Sulfobium</taxon>
    </lineage>
</organism>
<dbReference type="PANTHER" id="PTHR46268:SF22">
    <property type="entry name" value="SENSOR PROTEIN KDPD-RELATED"/>
    <property type="match status" value="1"/>
</dbReference>
<feature type="domain" description="UspA" evidence="3">
    <location>
        <begin position="4"/>
        <end position="144"/>
    </location>
</feature>
<accession>A0A2U3QJ84</accession>
<evidence type="ECO:0000313" key="5">
    <source>
        <dbReference type="Proteomes" id="UP000245125"/>
    </source>
</evidence>
<reference evidence="5" key="1">
    <citation type="submission" date="2018-03" db="EMBL/GenBank/DDBJ databases">
        <authorList>
            <person name="Zecchin S."/>
        </authorList>
    </citation>
    <scope>NUCLEOTIDE SEQUENCE [LARGE SCALE GENOMIC DNA]</scope>
</reference>
<evidence type="ECO:0000256" key="2">
    <source>
        <dbReference type="PIRNR" id="PIRNR006276"/>
    </source>
</evidence>
<proteinExistence type="inferred from homology"/>
<dbReference type="CDD" id="cd00293">
    <property type="entry name" value="USP-like"/>
    <property type="match status" value="1"/>
</dbReference>
<dbReference type="InterPro" id="IPR006015">
    <property type="entry name" value="Universal_stress_UspA"/>
</dbReference>
<dbReference type="SUPFAM" id="SSF52402">
    <property type="entry name" value="Adenine nucleotide alpha hydrolases-like"/>
    <property type="match status" value="1"/>
</dbReference>
<comment type="similarity">
    <text evidence="1 2">Belongs to the universal stress protein A family.</text>
</comment>
<dbReference type="Pfam" id="PF00582">
    <property type="entry name" value="Usp"/>
    <property type="match status" value="1"/>
</dbReference>
<dbReference type="EMBL" id="OUUY01000103">
    <property type="protein sequence ID" value="SPQ01448.1"/>
    <property type="molecule type" value="Genomic_DNA"/>
</dbReference>
<keyword evidence="5" id="KW-1185">Reference proteome</keyword>
<keyword evidence="2" id="KW-0963">Cytoplasm</keyword>
<sequence length="149" mass="16849">MQISRILFATDFSEGSSQALPYAMDIAQQYGAKLFLVHVIYDVVKSAGWYVPHVSVDEIYHDMEERARAELEKNLIEDIRGLKDVEYVVLRGIPYEEIVKFAGDNKIDLVVLGTHGRKGIDRMLFGSTAEQVVRNAPCPVLSVRMPKHN</sequence>
<dbReference type="PANTHER" id="PTHR46268">
    <property type="entry name" value="STRESS RESPONSE PROTEIN NHAX"/>
    <property type="match status" value="1"/>
</dbReference>
<dbReference type="InterPro" id="IPR014729">
    <property type="entry name" value="Rossmann-like_a/b/a_fold"/>
</dbReference>
<comment type="subcellular location">
    <subcellularLocation>
        <location evidence="2">Cytoplasm</location>
    </subcellularLocation>
</comment>
<dbReference type="GO" id="GO:0005737">
    <property type="term" value="C:cytoplasm"/>
    <property type="evidence" value="ECO:0007669"/>
    <property type="project" value="UniProtKB-SubCell"/>
</dbReference>
<dbReference type="Proteomes" id="UP000245125">
    <property type="component" value="Unassembled WGS sequence"/>
</dbReference>
<gene>
    <name evidence="4" type="ORF">NBG4_550009</name>
</gene>
<evidence type="ECO:0000259" key="3">
    <source>
        <dbReference type="Pfam" id="PF00582"/>
    </source>
</evidence>
<evidence type="ECO:0000313" key="4">
    <source>
        <dbReference type="EMBL" id="SPQ01448.1"/>
    </source>
</evidence>
<evidence type="ECO:0000256" key="1">
    <source>
        <dbReference type="ARBA" id="ARBA00008791"/>
    </source>
</evidence>
<dbReference type="AlphaFoldDB" id="A0A2U3QJ84"/>
<dbReference type="Gene3D" id="3.40.50.620">
    <property type="entry name" value="HUPs"/>
    <property type="match status" value="1"/>
</dbReference>
<protein>
    <recommendedName>
        <fullName evidence="2">Universal stress protein</fullName>
    </recommendedName>
</protein>
<dbReference type="PIRSF" id="PIRSF006276">
    <property type="entry name" value="UspA"/>
    <property type="match status" value="1"/>
</dbReference>
<dbReference type="OrthoDB" id="9792500at2"/>